<accession>A0A4R3L7Y4</accession>
<keyword evidence="1" id="KW-0946">Virion</keyword>
<dbReference type="Pfam" id="PF09671">
    <property type="entry name" value="Spore_GerQ"/>
    <property type="match status" value="1"/>
</dbReference>
<organism evidence="1 2">
    <name type="scientific">Hazenella coriacea</name>
    <dbReference type="NCBI Taxonomy" id="1179467"/>
    <lineage>
        <taxon>Bacteria</taxon>
        <taxon>Bacillati</taxon>
        <taxon>Bacillota</taxon>
        <taxon>Bacilli</taxon>
        <taxon>Bacillales</taxon>
        <taxon>Thermoactinomycetaceae</taxon>
        <taxon>Hazenella</taxon>
    </lineage>
</organism>
<name>A0A4R3L7Y4_9BACL</name>
<protein>
    <submittedName>
        <fullName evidence="1">Spore coat protein GerQ</fullName>
    </submittedName>
</protein>
<dbReference type="Proteomes" id="UP000294937">
    <property type="component" value="Unassembled WGS sequence"/>
</dbReference>
<dbReference type="AlphaFoldDB" id="A0A4R3L7Y4"/>
<dbReference type="EMBL" id="SMAG01000003">
    <property type="protein sequence ID" value="TCS95100.1"/>
    <property type="molecule type" value="Genomic_DNA"/>
</dbReference>
<proteinExistence type="predicted"/>
<dbReference type="RefSeq" id="WP_165875896.1">
    <property type="nucleotide sequence ID" value="NZ_SMAG01000003.1"/>
</dbReference>
<gene>
    <name evidence="1" type="ORF">EDD58_103526</name>
</gene>
<evidence type="ECO:0000313" key="1">
    <source>
        <dbReference type="EMBL" id="TCS95100.1"/>
    </source>
</evidence>
<evidence type="ECO:0000313" key="2">
    <source>
        <dbReference type="Proteomes" id="UP000294937"/>
    </source>
</evidence>
<comment type="caution">
    <text evidence="1">The sequence shown here is derived from an EMBL/GenBank/DDBJ whole genome shotgun (WGS) entry which is preliminary data.</text>
</comment>
<dbReference type="InterPro" id="IPR014099">
    <property type="entry name" value="Spore_coat_GerQ"/>
</dbReference>
<reference evidence="1 2" key="1">
    <citation type="submission" date="2019-03" db="EMBL/GenBank/DDBJ databases">
        <title>Genomic Encyclopedia of Type Strains, Phase IV (KMG-IV): sequencing the most valuable type-strain genomes for metagenomic binning, comparative biology and taxonomic classification.</title>
        <authorList>
            <person name="Goeker M."/>
        </authorList>
    </citation>
    <scope>NUCLEOTIDE SEQUENCE [LARGE SCALE GENOMIC DNA]</scope>
    <source>
        <strain evidence="1 2">DSM 45707</strain>
    </source>
</reference>
<keyword evidence="1" id="KW-0167">Capsid protein</keyword>
<keyword evidence="2" id="KW-1185">Reference proteome</keyword>
<sequence length="98" mass="11648">MYWSYPYGMVSQNGEISQKRDRLYSEDFLQNNVGKRITAYMSYDASNQWRDRIFTGTLREVGRDFFVLKDQKTGKDVFLLNINLDYIVFEDQPAVLKE</sequence>